<evidence type="ECO:0000313" key="2">
    <source>
        <dbReference type="EMBL" id="PFX14924.1"/>
    </source>
</evidence>
<feature type="domain" description="Apextrin C-terminal" evidence="1">
    <location>
        <begin position="188"/>
        <end position="389"/>
    </location>
</feature>
<dbReference type="InterPro" id="IPR031569">
    <property type="entry name" value="ApeC"/>
</dbReference>
<name>A0A2B4R998_STYPI</name>
<dbReference type="Proteomes" id="UP000225706">
    <property type="component" value="Unassembled WGS sequence"/>
</dbReference>
<evidence type="ECO:0000313" key="3">
    <source>
        <dbReference type="Proteomes" id="UP000225706"/>
    </source>
</evidence>
<proteinExistence type="predicted"/>
<dbReference type="Pfam" id="PF16977">
    <property type="entry name" value="ApeC"/>
    <property type="match status" value="1"/>
</dbReference>
<protein>
    <recommendedName>
        <fullName evidence="1">Apextrin C-terminal domain-containing protein</fullName>
    </recommendedName>
</protein>
<keyword evidence="3" id="KW-1185">Reference proteome</keyword>
<dbReference type="AlphaFoldDB" id="A0A2B4R998"/>
<organism evidence="2 3">
    <name type="scientific">Stylophora pistillata</name>
    <name type="common">Smooth cauliflower coral</name>
    <dbReference type="NCBI Taxonomy" id="50429"/>
    <lineage>
        <taxon>Eukaryota</taxon>
        <taxon>Metazoa</taxon>
        <taxon>Cnidaria</taxon>
        <taxon>Anthozoa</taxon>
        <taxon>Hexacorallia</taxon>
        <taxon>Scleractinia</taxon>
        <taxon>Astrocoeniina</taxon>
        <taxon>Pocilloporidae</taxon>
        <taxon>Stylophora</taxon>
    </lineage>
</organism>
<dbReference type="OrthoDB" id="5954510at2759"/>
<dbReference type="PANTHER" id="PTHR19324">
    <property type="entry name" value="PERFORIN-LIKE PROTEIN 1"/>
    <property type="match status" value="1"/>
</dbReference>
<dbReference type="PANTHER" id="PTHR19324:SF33">
    <property type="entry name" value="MUCIN-5AC"/>
    <property type="match status" value="1"/>
</dbReference>
<evidence type="ECO:0000259" key="1">
    <source>
        <dbReference type="Pfam" id="PF16977"/>
    </source>
</evidence>
<accession>A0A2B4R998</accession>
<reference evidence="3" key="1">
    <citation type="journal article" date="2017" name="bioRxiv">
        <title>Comparative analysis of the genomes of Stylophora pistillata and Acropora digitifera provides evidence for extensive differences between species of corals.</title>
        <authorList>
            <person name="Voolstra C.R."/>
            <person name="Li Y."/>
            <person name="Liew Y.J."/>
            <person name="Baumgarten S."/>
            <person name="Zoccola D."/>
            <person name="Flot J.-F."/>
            <person name="Tambutte S."/>
            <person name="Allemand D."/>
            <person name="Aranda M."/>
        </authorList>
    </citation>
    <scope>NUCLEOTIDE SEQUENCE [LARGE SCALE GENOMIC DNA]</scope>
</reference>
<comment type="caution">
    <text evidence="2">The sequence shown here is derived from an EMBL/GenBank/DDBJ whole genome shotgun (WGS) entry which is preliminary data.</text>
</comment>
<gene>
    <name evidence="2" type="ORF">AWC38_SpisGene20888</name>
</gene>
<sequence length="390" mass="44833">MGRFSQACKDFGLTMSLKKTNVVGQDVDIPPVITIDNCKLELHIVSEVELGTKKIERYRSSYTDFFKYALKNVKTAVSVTGRFLWYSSSLSVNFKRFKASMKTGTSFGSEKVVFRCGTRKIPEPIGLKLVSIDRVFDDSFFKAFNKQYQCKKLAQLRAHVKKILKEYPSLEGARTSPRDPTVRIPLTWPLGTYGFPMANSGCPNGGFWRTGWRYHETEDNNPSSYWSNPYDLAGHIHKSNMVQKFCIKTKSRTSRYDMPWPEGKYCIFKKEICPADFEEAHIRWDDEDHKNNNKDGGTLPEGSYGRNTYIEYCCRTDGDATEAIRLPTGSPFVLIKGNTHLCQKVDGMVEKSQYFYWDTEDKDPQSRIHGPINAELISNRNIKVHYCYYT</sequence>
<dbReference type="EMBL" id="LSMT01000710">
    <property type="protein sequence ID" value="PFX14924.1"/>
    <property type="molecule type" value="Genomic_DNA"/>
</dbReference>